<feature type="signal peptide" evidence="4">
    <location>
        <begin position="1"/>
        <end position="23"/>
    </location>
</feature>
<dbReference type="GO" id="GO:0030246">
    <property type="term" value="F:carbohydrate binding"/>
    <property type="evidence" value="ECO:0007669"/>
    <property type="project" value="InterPro"/>
</dbReference>
<keyword evidence="2" id="KW-0472">Membrane</keyword>
<dbReference type="Gene3D" id="2.40.170.20">
    <property type="entry name" value="TonB-dependent receptor, beta-barrel domain"/>
    <property type="match status" value="1"/>
</dbReference>
<evidence type="ECO:0000256" key="1">
    <source>
        <dbReference type="ARBA" id="ARBA00004442"/>
    </source>
</evidence>
<dbReference type="InterPro" id="IPR036942">
    <property type="entry name" value="Beta-barrel_TonB_sf"/>
</dbReference>
<keyword evidence="7" id="KW-1185">Reference proteome</keyword>
<dbReference type="InterPro" id="IPR037066">
    <property type="entry name" value="Plug_dom_sf"/>
</dbReference>
<evidence type="ECO:0000259" key="5">
    <source>
        <dbReference type="Pfam" id="PF14905"/>
    </source>
</evidence>
<evidence type="ECO:0000256" key="2">
    <source>
        <dbReference type="ARBA" id="ARBA00023136"/>
    </source>
</evidence>
<dbReference type="OrthoDB" id="606851at2"/>
<comment type="subcellular location">
    <subcellularLocation>
        <location evidence="1">Cell outer membrane</location>
    </subcellularLocation>
</comment>
<proteinExistence type="predicted"/>
<dbReference type="Pfam" id="PF13620">
    <property type="entry name" value="CarboxypepD_reg"/>
    <property type="match status" value="1"/>
</dbReference>
<dbReference type="PANTHER" id="PTHR40980:SF4">
    <property type="entry name" value="TONB-DEPENDENT RECEPTOR-LIKE BETA-BARREL DOMAIN-CONTAINING PROTEIN"/>
    <property type="match status" value="1"/>
</dbReference>
<dbReference type="Pfam" id="PF14905">
    <property type="entry name" value="OMP_b-brl_3"/>
    <property type="match status" value="1"/>
</dbReference>
<evidence type="ECO:0000256" key="4">
    <source>
        <dbReference type="SAM" id="SignalP"/>
    </source>
</evidence>
<dbReference type="AlphaFoldDB" id="A0A1H7T1F6"/>
<dbReference type="RefSeq" id="WP_090608180.1">
    <property type="nucleotide sequence ID" value="NZ_FNZR01000010.1"/>
</dbReference>
<feature type="domain" description="Outer membrane protein beta-barrel" evidence="5">
    <location>
        <begin position="384"/>
        <end position="788"/>
    </location>
</feature>
<evidence type="ECO:0000313" key="7">
    <source>
        <dbReference type="Proteomes" id="UP000198916"/>
    </source>
</evidence>
<dbReference type="InterPro" id="IPR041700">
    <property type="entry name" value="OMP_b-brl_3"/>
</dbReference>
<dbReference type="SUPFAM" id="SSF49452">
    <property type="entry name" value="Starch-binding domain-like"/>
    <property type="match status" value="1"/>
</dbReference>
<keyword evidence="6" id="KW-0675">Receptor</keyword>
<dbReference type="GO" id="GO:0009279">
    <property type="term" value="C:cell outer membrane"/>
    <property type="evidence" value="ECO:0007669"/>
    <property type="project" value="UniProtKB-SubCell"/>
</dbReference>
<feature type="chain" id="PRO_5011616848" evidence="4">
    <location>
        <begin position="24"/>
        <end position="813"/>
    </location>
</feature>
<dbReference type="Gene3D" id="2.60.40.1120">
    <property type="entry name" value="Carboxypeptidase-like, regulatory domain"/>
    <property type="match status" value="1"/>
</dbReference>
<dbReference type="EMBL" id="FNZR01000010">
    <property type="protein sequence ID" value="SEL78084.1"/>
    <property type="molecule type" value="Genomic_DNA"/>
</dbReference>
<dbReference type="PANTHER" id="PTHR40980">
    <property type="entry name" value="PLUG DOMAIN-CONTAINING PROTEIN"/>
    <property type="match status" value="1"/>
</dbReference>
<evidence type="ECO:0000313" key="6">
    <source>
        <dbReference type="EMBL" id="SEL78084.1"/>
    </source>
</evidence>
<reference evidence="7" key="1">
    <citation type="submission" date="2016-10" db="EMBL/GenBank/DDBJ databases">
        <authorList>
            <person name="Varghese N."/>
            <person name="Submissions S."/>
        </authorList>
    </citation>
    <scope>NUCLEOTIDE SEQUENCE [LARGE SCALE GENOMIC DNA]</scope>
    <source>
        <strain evidence="7">Jip14</strain>
    </source>
</reference>
<organism evidence="6 7">
    <name type="scientific">Parapedobacter koreensis</name>
    <dbReference type="NCBI Taxonomy" id="332977"/>
    <lineage>
        <taxon>Bacteria</taxon>
        <taxon>Pseudomonadati</taxon>
        <taxon>Bacteroidota</taxon>
        <taxon>Sphingobacteriia</taxon>
        <taxon>Sphingobacteriales</taxon>
        <taxon>Sphingobacteriaceae</taxon>
        <taxon>Parapedobacter</taxon>
    </lineage>
</organism>
<name>A0A1H7T1F6_9SPHI</name>
<evidence type="ECO:0000256" key="3">
    <source>
        <dbReference type="ARBA" id="ARBA00023237"/>
    </source>
</evidence>
<keyword evidence="4" id="KW-0732">Signal</keyword>
<dbReference type="STRING" id="332977.SAMN05421740_1104"/>
<dbReference type="InterPro" id="IPR013784">
    <property type="entry name" value="Carb-bd-like_fold"/>
</dbReference>
<dbReference type="Proteomes" id="UP000198916">
    <property type="component" value="Unassembled WGS sequence"/>
</dbReference>
<dbReference type="SUPFAM" id="SSF56935">
    <property type="entry name" value="Porins"/>
    <property type="match status" value="1"/>
</dbReference>
<accession>A0A1H7T1F6</accession>
<protein>
    <submittedName>
        <fullName evidence="6">Outer membrane receptor proteins, mostly Fe transport</fullName>
    </submittedName>
</protein>
<gene>
    <name evidence="6" type="ORF">SAMN05421740_1104</name>
</gene>
<dbReference type="Gene3D" id="2.170.130.10">
    <property type="entry name" value="TonB-dependent receptor, plug domain"/>
    <property type="match status" value="1"/>
</dbReference>
<sequence length="813" mass="90728">MKNFRHIFITLIITTLWAVAAHAQQVSITGKVVDEQHAPLDLATINLLNAKDSALVKTVFPDSQGSFTFAGVQHGKYFITAVLVGYDDATSEIVEITSATATKNLAPLVLKNANTVLAEVAVTAPQRPLVERRPDMMVVNVENSTLAAGNTAMDILERSPGVTVDKDDNISLMGKQGVTVMIDGKQTYLSAEQLANFLRNTDGNTIKSIELITNPSSKYDASGTAGMINIVLKKNRMAGTNGTFTAGTGYGFGHKANTSLNINHKVDRLNLFGTYSYMNNRGGNEIDIFRSIVQQESNTDFQQYTDFNRRNRNHSYRAGADYNTSDRNVVGLLLSGYASGNDNNNASNTLIGRTILSPDSTLFTSSVFDGSYTSFAVNANNQFTIDSNGRKLVADVDISRFSNRNNADYNNTFYLPSGDIKGQPLLSRSNMPTLIDIRVAKVDYTHPFGKDNKNKIETGLKYSNVSSDNDMRFENQVEGAWQNDAGRTNHFLYEEQVAAAYVNYSTKVGKLGIQAGLRSEYTISDGNSITMANRIKRDYLNFFPSVFLNYNISDNHQTGLSYSKRINRPNYGNLNPFEYFLDQYTSEQGNPYLRPEYTHAFDFSYTLMQQYHLSAGYSRTNDVIAESMGQDNATKRTWVTRANLAKQEIWYGNLNVPVKVAKFWNTNTNLNAFYMGFDGPLGGQHLSQGQFAWQLRSNHTFTILPTLTAEASVNYQSSLVYSIYRIGSQWSIDAGLNKSLYNKKANLKLSVSDVFDTRLQDVRTQYANLNTIISQKNETRVARLTFTYNFGNMKNGARRNDTQSEEKSRINMP</sequence>
<keyword evidence="3" id="KW-0998">Cell outer membrane</keyword>